<feature type="region of interest" description="Disordered" evidence="10">
    <location>
        <begin position="1206"/>
        <end position="1233"/>
    </location>
</feature>
<dbReference type="STRING" id="4829.A0A168P9B0"/>
<proteinExistence type="inferred from homology"/>
<feature type="compositionally biased region" description="Low complexity" evidence="10">
    <location>
        <begin position="1220"/>
        <end position="1233"/>
    </location>
</feature>
<dbReference type="Pfam" id="PF14700">
    <property type="entry name" value="RPOL_N"/>
    <property type="match status" value="1"/>
</dbReference>
<feature type="domain" description="DNA-directed RNA polymerase N-terminal" evidence="11">
    <location>
        <begin position="325"/>
        <end position="663"/>
    </location>
</feature>
<feature type="compositionally biased region" description="Acidic residues" evidence="10">
    <location>
        <begin position="1251"/>
        <end position="1263"/>
    </location>
</feature>
<dbReference type="InterPro" id="IPR011990">
    <property type="entry name" value="TPR-like_helical_dom_sf"/>
</dbReference>
<dbReference type="Proteomes" id="UP000078561">
    <property type="component" value="Unassembled WGS sequence"/>
</dbReference>
<feature type="compositionally biased region" description="Basic residues" evidence="10">
    <location>
        <begin position="1053"/>
        <end position="1062"/>
    </location>
</feature>
<keyword evidence="7 9" id="KW-0804">Transcription</keyword>
<dbReference type="InterPro" id="IPR046950">
    <property type="entry name" value="DNA-dir_Rpol_C_phage-type"/>
</dbReference>
<feature type="region of interest" description="Disordered" evidence="10">
    <location>
        <begin position="1250"/>
        <end position="1276"/>
    </location>
</feature>
<evidence type="ECO:0000256" key="2">
    <source>
        <dbReference type="ARBA" id="ARBA00012418"/>
    </source>
</evidence>
<dbReference type="Gene3D" id="1.10.1320.10">
    <property type="entry name" value="DNA-directed RNA polymerase, N-terminal domain"/>
    <property type="match status" value="1"/>
</dbReference>
<dbReference type="SMART" id="SM01311">
    <property type="entry name" value="RPOL_N"/>
    <property type="match status" value="1"/>
</dbReference>
<dbReference type="EMBL" id="LT553633">
    <property type="protein sequence ID" value="SAM01988.1"/>
    <property type="molecule type" value="Genomic_DNA"/>
</dbReference>
<dbReference type="PROSITE" id="PS00489">
    <property type="entry name" value="RNA_POL_PHAGE_2"/>
    <property type="match status" value="1"/>
</dbReference>
<dbReference type="PANTHER" id="PTHR10102:SF0">
    <property type="entry name" value="DNA-DIRECTED RNA POLYMERASE, MITOCHONDRIAL"/>
    <property type="match status" value="1"/>
</dbReference>
<keyword evidence="6" id="KW-0809">Transit peptide</keyword>
<keyword evidence="5 9" id="KW-0548">Nucleotidyltransferase</keyword>
<dbReference type="Gene3D" id="1.10.150.20">
    <property type="entry name" value="5' to 3' exonuclease, C-terminal subdomain"/>
    <property type="match status" value="1"/>
</dbReference>
<evidence type="ECO:0000256" key="7">
    <source>
        <dbReference type="ARBA" id="ARBA00023163"/>
    </source>
</evidence>
<evidence type="ECO:0000256" key="1">
    <source>
        <dbReference type="ARBA" id="ARBA00009493"/>
    </source>
</evidence>
<dbReference type="InParanoid" id="A0A168P9B0"/>
<dbReference type="EC" id="2.7.7.6" evidence="2 9"/>
<dbReference type="InterPro" id="IPR037159">
    <property type="entry name" value="RNA_POL_N_sf"/>
</dbReference>
<comment type="similarity">
    <text evidence="1 9">Belongs to the phage and mitochondrial RNA polymerase family.</text>
</comment>
<dbReference type="OMA" id="KWFEVDM"/>
<evidence type="ECO:0000259" key="11">
    <source>
        <dbReference type="SMART" id="SM01311"/>
    </source>
</evidence>
<dbReference type="InterPro" id="IPR002092">
    <property type="entry name" value="DNA-dir_Rpol_phage-type"/>
</dbReference>
<evidence type="ECO:0000256" key="3">
    <source>
        <dbReference type="ARBA" id="ARBA00022478"/>
    </source>
</evidence>
<comment type="catalytic activity">
    <reaction evidence="8 9">
        <text>RNA(n) + a ribonucleoside 5'-triphosphate = RNA(n+1) + diphosphate</text>
        <dbReference type="Rhea" id="RHEA:21248"/>
        <dbReference type="Rhea" id="RHEA-COMP:14527"/>
        <dbReference type="Rhea" id="RHEA-COMP:17342"/>
        <dbReference type="ChEBI" id="CHEBI:33019"/>
        <dbReference type="ChEBI" id="CHEBI:61557"/>
        <dbReference type="ChEBI" id="CHEBI:140395"/>
        <dbReference type="EC" id="2.7.7.6"/>
    </reaction>
</comment>
<evidence type="ECO:0000256" key="6">
    <source>
        <dbReference type="ARBA" id="ARBA00022946"/>
    </source>
</evidence>
<evidence type="ECO:0000256" key="9">
    <source>
        <dbReference type="RuleBase" id="RU003805"/>
    </source>
</evidence>
<sequence length="1311" mass="147103">MSLPLVRQATAGSRNLLSLRHSKLCLGHVHRRQPTILYSDARSHLPLTRMISTSPLTSSTATASSQHQSSDLSSDGKHIILPNPSRPGFNQTAGVLPSGISEQFAILNACIQSGTMVRAERVMNELYRNRSEEMKVFMDVQVVNAFLNGFVQGAKPLPNDCMAWFDRLVSYGITPDANTYAVVVKGFLKLGSYHTARMLLQDMRKNTNIQMLDVVKSSFLAPEEVATFHQLISQSQSSTQQEVQELLHELEVAANNVLDKDAMNTVTSASLASSDTTPHAIPSHPPIYENVPEAKPMDAIGVRFLQEQLSALQNSSDALKMDPFDLQMALEQQGYEVALQKLVHMREASKERGDTLNALHLSPLKKIMWDWHEKMIPLLREEIVNCADVVGRNTERRAYGPFLSLLPVEKLSIITILELLRLHNSSGIADGMKTARAVIDVGKAVEMEYNATYLKRTNKMGEIQNMASYGKQISLAVRKASIQQQEAAAATATSLDSIDQPTSSTTLSTTQPSGQMTDPWNPVWPNSIRAKVGSVLTSLLIDSAKIPVPSYNPDTGEKITEHIPAFFHTYQYVRGKRVGIIKFSDQLTMLVSKEPLRDTLHPRLMPMIVHPRPWLRYNDGGYLSAKSMCMRIKDSPEQLMYLYKASENSKIDNVLKGLDVLGSTKWRVNKQVFDVVLEAWNSGEAIADIPPSITEPMVLPEKPADYDTDPKAKFNWVNKVKEIQNLEKNYHSLRCDVNYKVETARAFLNLPMYFPHNMDFRGRAYPIPPTLNHLGNDLCRGLLCFDEAKPLGERGWRWLRIHMANLYGYDKHSFSERENFTMENMDNILDSVDNPMTGRKWWLEAESPWQCLSACYEVAAAYRSGNPLEFESRLPIHQDGTCNGLQHYAALGGDLAGARAVNLSPGDRPADVYTGVADMVNSLVEKEAKEGNADAQMLMGKISRKVVKQTVMTNVYGVTFIGARAQIENRLKERDDIPPERVYALSSYLAKKVFSSLGEMFNGARNIQDWLTDSARRIARSVPKETLQENGILPFDSPEQEQRFLTRVEKEKAKSKRLKKSNKTFSARNPSANQMSSVIWTTPLGLPIVQPYRRTGKKQVTTLLQTVFIEDPDASKPVNAMKQSTAFPPNFIHSLDATHMLMSAVACYEKGLTFASVHDSYWTHANCVDDMNMVIRDQFIALHSQPIMENLYEEFKERYRNYRIPNSSEVDKSGQPVSKATPSSPIATTTTTPVSPISAENEALFGLVDTPLEEGDDDDEDELGSTLLDQEIKASSSRKYKYTWDELTFAPLPKKGDFDINEVKESDYFFH</sequence>
<reference evidence="12" key="1">
    <citation type="submission" date="2016-04" db="EMBL/GenBank/DDBJ databases">
        <authorList>
            <person name="Evans L.H."/>
            <person name="Alamgir A."/>
            <person name="Owens N."/>
            <person name="Weber N.D."/>
            <person name="Virtaneva K."/>
            <person name="Barbian K."/>
            <person name="Babar A."/>
            <person name="Rosenke K."/>
        </authorList>
    </citation>
    <scope>NUCLEOTIDE SEQUENCE [LARGE SCALE GENOMIC DNA]</scope>
    <source>
        <strain evidence="12">CBS 101.48</strain>
    </source>
</reference>
<evidence type="ECO:0000256" key="10">
    <source>
        <dbReference type="SAM" id="MobiDB-lite"/>
    </source>
</evidence>
<dbReference type="InterPro" id="IPR043502">
    <property type="entry name" value="DNA/RNA_pol_sf"/>
</dbReference>
<dbReference type="InterPro" id="IPR024075">
    <property type="entry name" value="DNA-dir_RNA_pol_helix_hairp_sf"/>
</dbReference>
<name>A0A168P9B0_ABSGL</name>
<dbReference type="SUPFAM" id="SSF56672">
    <property type="entry name" value="DNA/RNA polymerases"/>
    <property type="match status" value="1"/>
</dbReference>
<dbReference type="Gene3D" id="1.10.287.280">
    <property type="match status" value="1"/>
</dbReference>
<protein>
    <recommendedName>
        <fullName evidence="2 9">DNA-directed RNA polymerase</fullName>
        <ecNumber evidence="2 9">2.7.7.6</ecNumber>
    </recommendedName>
</protein>
<evidence type="ECO:0000313" key="13">
    <source>
        <dbReference type="Proteomes" id="UP000078561"/>
    </source>
</evidence>
<dbReference type="Gene3D" id="1.10.287.260">
    <property type="match status" value="1"/>
</dbReference>
<dbReference type="FunCoup" id="A0A168P9B0">
    <property type="interactions" value="168"/>
</dbReference>
<dbReference type="GO" id="GO:0006390">
    <property type="term" value="P:mitochondrial transcription"/>
    <property type="evidence" value="ECO:0007669"/>
    <property type="project" value="TreeGrafter"/>
</dbReference>
<dbReference type="OrthoDB" id="276422at2759"/>
<dbReference type="FunFam" id="1.10.287.260:FF:000001">
    <property type="entry name" value="DNA-directed RNA polymerase"/>
    <property type="match status" value="1"/>
</dbReference>
<dbReference type="Gene3D" id="1.25.40.10">
    <property type="entry name" value="Tetratricopeptide repeat domain"/>
    <property type="match status" value="1"/>
</dbReference>
<dbReference type="GO" id="GO:0003899">
    <property type="term" value="F:DNA-directed RNA polymerase activity"/>
    <property type="evidence" value="ECO:0007669"/>
    <property type="project" value="UniProtKB-EC"/>
</dbReference>
<comment type="function">
    <text evidence="9">DNA-dependent RNA polymerase catalyzes the transcription of DNA into RNA using the four ribonucleoside triphosphates as substrates.</text>
</comment>
<keyword evidence="4 9" id="KW-0808">Transferase</keyword>
<evidence type="ECO:0000256" key="4">
    <source>
        <dbReference type="ARBA" id="ARBA00022679"/>
    </source>
</evidence>
<dbReference type="GO" id="GO:0001018">
    <property type="term" value="F:mitochondrial promoter sequence-specific DNA binding"/>
    <property type="evidence" value="ECO:0007669"/>
    <property type="project" value="TreeGrafter"/>
</dbReference>
<dbReference type="PROSITE" id="PS00900">
    <property type="entry name" value="RNA_POL_PHAGE_1"/>
    <property type="match status" value="1"/>
</dbReference>
<organism evidence="12">
    <name type="scientific">Absidia glauca</name>
    <name type="common">Pin mould</name>
    <dbReference type="NCBI Taxonomy" id="4829"/>
    <lineage>
        <taxon>Eukaryota</taxon>
        <taxon>Fungi</taxon>
        <taxon>Fungi incertae sedis</taxon>
        <taxon>Mucoromycota</taxon>
        <taxon>Mucoromycotina</taxon>
        <taxon>Mucoromycetes</taxon>
        <taxon>Mucorales</taxon>
        <taxon>Cunninghamellaceae</taxon>
        <taxon>Absidia</taxon>
    </lineage>
</organism>
<feature type="region of interest" description="Disordered" evidence="10">
    <location>
        <begin position="491"/>
        <end position="522"/>
    </location>
</feature>
<dbReference type="FunFam" id="1.10.287.280:FF:000001">
    <property type="entry name" value="DNA-directed RNA polymerase"/>
    <property type="match status" value="1"/>
</dbReference>
<keyword evidence="3 9" id="KW-0240">DNA-directed RNA polymerase</keyword>
<gene>
    <name evidence="12" type="primary">ABSGL_07743.1 scaffold 9091</name>
</gene>
<evidence type="ECO:0000256" key="8">
    <source>
        <dbReference type="ARBA" id="ARBA00048552"/>
    </source>
</evidence>
<feature type="region of interest" description="Disordered" evidence="10">
    <location>
        <begin position="1050"/>
        <end position="1070"/>
    </location>
</feature>
<feature type="compositionally biased region" description="Low complexity" evidence="10">
    <location>
        <begin position="56"/>
        <end position="73"/>
    </location>
</feature>
<evidence type="ECO:0000313" key="12">
    <source>
        <dbReference type="EMBL" id="SAM01988.1"/>
    </source>
</evidence>
<dbReference type="PANTHER" id="PTHR10102">
    <property type="entry name" value="DNA-DIRECTED RNA POLYMERASE, MITOCHONDRIAL"/>
    <property type="match status" value="1"/>
</dbReference>
<feature type="compositionally biased region" description="Low complexity" evidence="10">
    <location>
        <begin position="500"/>
        <end position="513"/>
    </location>
</feature>
<dbReference type="GO" id="GO:0034245">
    <property type="term" value="C:mitochondrial DNA-directed RNA polymerase complex"/>
    <property type="evidence" value="ECO:0007669"/>
    <property type="project" value="TreeGrafter"/>
</dbReference>
<feature type="region of interest" description="Disordered" evidence="10">
    <location>
        <begin position="56"/>
        <end position="83"/>
    </location>
</feature>
<dbReference type="Pfam" id="PF00940">
    <property type="entry name" value="RNA_pol"/>
    <property type="match status" value="1"/>
</dbReference>
<evidence type="ECO:0000256" key="5">
    <source>
        <dbReference type="ARBA" id="ARBA00022695"/>
    </source>
</evidence>
<keyword evidence="13" id="KW-1185">Reference proteome</keyword>
<dbReference type="InterPro" id="IPR029262">
    <property type="entry name" value="RPOL_N"/>
</dbReference>
<accession>A0A168P9B0</accession>